<dbReference type="SUPFAM" id="SSF56784">
    <property type="entry name" value="HAD-like"/>
    <property type="match status" value="1"/>
</dbReference>
<sequence length="247" mass="28148">MKFEQPQSIRTIFLDAGFTLLRPFPSIPEICQQVCRQLDLHLHLDQVKAGAEAAEDFYFRQNKMAKHIWADERAINDFWTSYYTMLLRPFVEEQDEARLYQLASAVNQEFTKHTSWELYPDVLPTLEALQAHGYQLGVISDWGIALSSILHHHKLNRFFDCLLISAASRHAKPSPQLYEMALQRANAIADYTIHIGDSYIYDVLGARSVGITPILLDRSGTLHAQQVDCLLVHSLTGLLDLLEVAQP</sequence>
<dbReference type="InterPro" id="IPR044924">
    <property type="entry name" value="HAD-SF_hydro_IA_REG-2-like_cap"/>
</dbReference>
<dbReference type="EMBL" id="BIFR01000001">
    <property type="protein sequence ID" value="GCE11489.1"/>
    <property type="molecule type" value="Genomic_DNA"/>
</dbReference>
<dbReference type="InterPro" id="IPR023214">
    <property type="entry name" value="HAD_sf"/>
</dbReference>
<dbReference type="OrthoDB" id="9809962at2"/>
<dbReference type="SFLD" id="SFLDS00003">
    <property type="entry name" value="Haloacid_Dehalogenase"/>
    <property type="match status" value="1"/>
</dbReference>
<evidence type="ECO:0008006" key="3">
    <source>
        <dbReference type="Google" id="ProtNLM"/>
    </source>
</evidence>
<dbReference type="Proteomes" id="UP000287352">
    <property type="component" value="Unassembled WGS sequence"/>
</dbReference>
<keyword evidence="2" id="KW-1185">Reference proteome</keyword>
<accession>A0A401ZXB7</accession>
<dbReference type="Pfam" id="PF13419">
    <property type="entry name" value="HAD_2"/>
    <property type="match status" value="1"/>
</dbReference>
<reference evidence="2" key="1">
    <citation type="submission" date="2018-12" db="EMBL/GenBank/DDBJ databases">
        <title>Tengunoibacter tsumagoiensis gen. nov., sp. nov., Dictyobacter kobayashii sp. nov., D. alpinus sp. nov., and D. joshuensis sp. nov. and description of Dictyobacteraceae fam. nov. within the order Ktedonobacterales isolated from Tengu-no-mugimeshi.</title>
        <authorList>
            <person name="Wang C.M."/>
            <person name="Zheng Y."/>
            <person name="Sakai Y."/>
            <person name="Toyoda A."/>
            <person name="Minakuchi Y."/>
            <person name="Abe K."/>
            <person name="Yokota A."/>
            <person name="Yabe S."/>
        </authorList>
    </citation>
    <scope>NUCLEOTIDE SEQUENCE [LARGE SCALE GENOMIC DNA]</scope>
    <source>
        <strain evidence="2">Uno3</strain>
    </source>
</reference>
<organism evidence="1 2">
    <name type="scientific">Tengunoibacter tsumagoiensis</name>
    <dbReference type="NCBI Taxonomy" id="2014871"/>
    <lineage>
        <taxon>Bacteria</taxon>
        <taxon>Bacillati</taxon>
        <taxon>Chloroflexota</taxon>
        <taxon>Ktedonobacteria</taxon>
        <taxon>Ktedonobacterales</taxon>
        <taxon>Dictyobacteraceae</taxon>
        <taxon>Tengunoibacter</taxon>
    </lineage>
</organism>
<comment type="caution">
    <text evidence="1">The sequence shown here is derived from an EMBL/GenBank/DDBJ whole genome shotgun (WGS) entry which is preliminary data.</text>
</comment>
<evidence type="ECO:0000313" key="1">
    <source>
        <dbReference type="EMBL" id="GCE11489.1"/>
    </source>
</evidence>
<dbReference type="InterPro" id="IPR041492">
    <property type="entry name" value="HAD_2"/>
</dbReference>
<dbReference type="PANTHER" id="PTHR46191:SF2">
    <property type="entry name" value="HALOACID DEHALOGENASE-LIKE HYDROLASE DOMAIN-CONTAINING PROTEIN 3"/>
    <property type="match status" value="1"/>
</dbReference>
<dbReference type="PANTHER" id="PTHR46191">
    <property type="match status" value="1"/>
</dbReference>
<gene>
    <name evidence="1" type="ORF">KTT_13480</name>
</gene>
<dbReference type="RefSeq" id="WP_126579200.1">
    <property type="nucleotide sequence ID" value="NZ_BIFR01000001.1"/>
</dbReference>
<dbReference type="Gene3D" id="1.10.150.720">
    <property type="entry name" value="Haloacid dehalogenase-like hydrolase"/>
    <property type="match status" value="1"/>
</dbReference>
<dbReference type="InterPro" id="IPR051828">
    <property type="entry name" value="HAD-like_hydrolase_domain"/>
</dbReference>
<name>A0A401ZXB7_9CHLR</name>
<protein>
    <recommendedName>
        <fullName evidence="3">Hydrolase</fullName>
    </recommendedName>
</protein>
<dbReference type="InterPro" id="IPR036412">
    <property type="entry name" value="HAD-like_sf"/>
</dbReference>
<proteinExistence type="predicted"/>
<dbReference type="SFLD" id="SFLDG01129">
    <property type="entry name" value="C1.5:_HAD__Beta-PGM__Phosphata"/>
    <property type="match status" value="1"/>
</dbReference>
<dbReference type="Gene3D" id="3.40.50.1000">
    <property type="entry name" value="HAD superfamily/HAD-like"/>
    <property type="match status" value="1"/>
</dbReference>
<evidence type="ECO:0000313" key="2">
    <source>
        <dbReference type="Proteomes" id="UP000287352"/>
    </source>
</evidence>
<dbReference type="AlphaFoldDB" id="A0A401ZXB7"/>